<gene>
    <name evidence="2" type="ORF">ACFFIA_26875</name>
</gene>
<comment type="caution">
    <text evidence="2">The sequence shown here is derived from an EMBL/GenBank/DDBJ whole genome shotgun (WGS) entry which is preliminary data.</text>
</comment>
<proteinExistence type="predicted"/>
<sequence>MDETGWNDVRDALTDLDFPADKEQIVAHAEGRGAAAEALRLVRGLPLQTYRNISEIRSSVPLDPADDDRQTVDQKARRARSPHTHRIAEHLRDLRT</sequence>
<evidence type="ECO:0000256" key="1">
    <source>
        <dbReference type="SAM" id="MobiDB-lite"/>
    </source>
</evidence>
<reference evidence="2 3" key="1">
    <citation type="submission" date="2024-09" db="EMBL/GenBank/DDBJ databases">
        <authorList>
            <person name="Sun Q."/>
            <person name="Mori K."/>
        </authorList>
    </citation>
    <scope>NUCLEOTIDE SEQUENCE [LARGE SCALE GENOMIC DNA]</scope>
    <source>
        <strain evidence="2 3">TBRC 3947</strain>
    </source>
</reference>
<evidence type="ECO:0000313" key="2">
    <source>
        <dbReference type="EMBL" id="MFC0531271.1"/>
    </source>
</evidence>
<name>A0ABV6M9F6_9ACTN</name>
<feature type="compositionally biased region" description="Basic and acidic residues" evidence="1">
    <location>
        <begin position="67"/>
        <end position="76"/>
    </location>
</feature>
<accession>A0ABV6M9F6</accession>
<dbReference type="InterPro" id="IPR021527">
    <property type="entry name" value="DUF2795"/>
</dbReference>
<organism evidence="2 3">
    <name type="scientific">Phytohabitans kaempferiae</name>
    <dbReference type="NCBI Taxonomy" id="1620943"/>
    <lineage>
        <taxon>Bacteria</taxon>
        <taxon>Bacillati</taxon>
        <taxon>Actinomycetota</taxon>
        <taxon>Actinomycetes</taxon>
        <taxon>Micromonosporales</taxon>
        <taxon>Micromonosporaceae</taxon>
    </lineage>
</organism>
<feature type="compositionally biased region" description="Basic and acidic residues" evidence="1">
    <location>
        <begin position="86"/>
        <end position="96"/>
    </location>
</feature>
<protein>
    <submittedName>
        <fullName evidence="2">DUF2795 domain-containing protein</fullName>
    </submittedName>
</protein>
<feature type="region of interest" description="Disordered" evidence="1">
    <location>
        <begin position="59"/>
        <end position="96"/>
    </location>
</feature>
<dbReference type="RefSeq" id="WP_377255403.1">
    <property type="nucleotide sequence ID" value="NZ_JBHLUH010000058.1"/>
</dbReference>
<keyword evidence="3" id="KW-1185">Reference proteome</keyword>
<evidence type="ECO:0000313" key="3">
    <source>
        <dbReference type="Proteomes" id="UP001589867"/>
    </source>
</evidence>
<dbReference type="EMBL" id="JBHLUH010000058">
    <property type="protein sequence ID" value="MFC0531271.1"/>
    <property type="molecule type" value="Genomic_DNA"/>
</dbReference>
<dbReference type="Pfam" id="PF11387">
    <property type="entry name" value="DUF2795"/>
    <property type="match status" value="1"/>
</dbReference>
<dbReference type="Proteomes" id="UP001589867">
    <property type="component" value="Unassembled WGS sequence"/>
</dbReference>